<sequence>MAKRFYTVSIPLQVGLNQNEDKYRIQNEAKQISSNDIKQFKVYPKGTKAHFISELLNVGDDFKYHEVVQFPCIAILLEDGLSAIFYGTLE</sequence>
<name>A0A1I1M4X2_9BACT</name>
<evidence type="ECO:0000313" key="1">
    <source>
        <dbReference type="EMBL" id="SFC80275.1"/>
    </source>
</evidence>
<keyword evidence="2" id="KW-1185">Reference proteome</keyword>
<dbReference type="RefSeq" id="WP_091514927.1">
    <property type="nucleotide sequence ID" value="NZ_FOLE01000010.1"/>
</dbReference>
<accession>A0A1I1M4X2</accession>
<organism evidence="1 2">
    <name type="scientific">Flexibacter flexilis DSM 6793</name>
    <dbReference type="NCBI Taxonomy" id="927664"/>
    <lineage>
        <taxon>Bacteria</taxon>
        <taxon>Pseudomonadati</taxon>
        <taxon>Bacteroidota</taxon>
        <taxon>Cytophagia</taxon>
        <taxon>Cytophagales</taxon>
        <taxon>Flexibacteraceae</taxon>
        <taxon>Flexibacter</taxon>
    </lineage>
</organism>
<protein>
    <submittedName>
        <fullName evidence="1">Uncharacterized protein</fullName>
    </submittedName>
</protein>
<proteinExistence type="predicted"/>
<dbReference type="STRING" id="927664.SAMN05421780_11027"/>
<gene>
    <name evidence="1" type="ORF">SAMN05421780_11027</name>
</gene>
<reference evidence="1 2" key="1">
    <citation type="submission" date="2016-10" db="EMBL/GenBank/DDBJ databases">
        <authorList>
            <person name="de Groot N.N."/>
        </authorList>
    </citation>
    <scope>NUCLEOTIDE SEQUENCE [LARGE SCALE GENOMIC DNA]</scope>
    <source>
        <strain evidence="1 2">DSM 6793</strain>
    </source>
</reference>
<dbReference type="AlphaFoldDB" id="A0A1I1M4X2"/>
<dbReference type="EMBL" id="FOLE01000010">
    <property type="protein sequence ID" value="SFC80275.1"/>
    <property type="molecule type" value="Genomic_DNA"/>
</dbReference>
<dbReference type="Proteomes" id="UP000199514">
    <property type="component" value="Unassembled WGS sequence"/>
</dbReference>
<evidence type="ECO:0000313" key="2">
    <source>
        <dbReference type="Proteomes" id="UP000199514"/>
    </source>
</evidence>